<dbReference type="Proteomes" id="UP000002497">
    <property type="component" value="Unassembled WGS sequence"/>
</dbReference>
<feature type="compositionally biased region" description="Polar residues" evidence="1">
    <location>
        <begin position="13"/>
        <end position="23"/>
    </location>
</feature>
<sequence length="152" mass="17900">MTKDQETKKLESESTMAEGTTRSYATMSLGENKRIVVHSHIPMPSPGTANAPWFDGRDATLFIERFYQMCKDHGVIDPKNIIEQLTRYCVTWIEEWMKTLEDYKEEIIHEFHNQDITYKIHCQDYLQAITKKPHAWDGVRGTSRRSRRFSQD</sequence>
<dbReference type="AlphaFoldDB" id="E9D786"/>
<feature type="compositionally biased region" description="Basic and acidic residues" evidence="1">
    <location>
        <begin position="1"/>
        <end position="12"/>
    </location>
</feature>
<gene>
    <name evidence="2" type="ORF">CPSG_05382</name>
</gene>
<dbReference type="OrthoDB" id="4346369at2759"/>
<evidence type="ECO:0000256" key="1">
    <source>
        <dbReference type="SAM" id="MobiDB-lite"/>
    </source>
</evidence>
<dbReference type="EMBL" id="GL636493">
    <property type="protein sequence ID" value="EFW17745.1"/>
    <property type="molecule type" value="Genomic_DNA"/>
</dbReference>
<name>E9D786_COCPS</name>
<dbReference type="HOGENOM" id="CLU_1722205_0_0_1"/>
<evidence type="ECO:0000313" key="2">
    <source>
        <dbReference type="EMBL" id="EFW17745.1"/>
    </source>
</evidence>
<reference evidence="3" key="2">
    <citation type="submission" date="2010-03" db="EMBL/GenBank/DDBJ databases">
        <title>The genome sequence of Coccidioides posadasii strain Silveira.</title>
        <authorList>
            <consortium name="The Broad Institute Genome Sequencing Center for Infectious Disease"/>
            <person name="Neafsey D."/>
            <person name="Orbach M."/>
            <person name="Henn M.R."/>
            <person name="Cole G.T."/>
            <person name="Galgiani J."/>
            <person name="Gardner M.J."/>
            <person name="Kirkland T.N."/>
            <person name="Taylor J.W."/>
            <person name="Young S.K."/>
            <person name="Zeng Q."/>
            <person name="Koehrsen M."/>
            <person name="Alvarado L."/>
            <person name="Berlin A."/>
            <person name="Borenstein D."/>
            <person name="Chapman S.B."/>
            <person name="Chen Z."/>
            <person name="Engels R."/>
            <person name="Freedman E."/>
            <person name="Gellesch M."/>
            <person name="Goldberg J."/>
            <person name="Griggs A."/>
            <person name="Gujja S."/>
            <person name="Heilman E."/>
            <person name="Heiman D."/>
            <person name="Howarth C."/>
            <person name="Jen D."/>
            <person name="Larson L."/>
            <person name="Mehta T."/>
            <person name="Neiman D."/>
            <person name="Park D."/>
            <person name="Pearson M."/>
            <person name="Richards J."/>
            <person name="Roberts A."/>
            <person name="Saif S."/>
            <person name="Shea T."/>
            <person name="Shenoy N."/>
            <person name="Sisk P."/>
            <person name="Stolte C."/>
            <person name="Sykes S."/>
            <person name="Walk T."/>
            <person name="White J."/>
            <person name="Yandava C."/>
            <person name="Haas B."/>
            <person name="Nusbaum C."/>
            <person name="Birren B."/>
        </authorList>
    </citation>
    <scope>NUCLEOTIDE SEQUENCE [LARGE SCALE GENOMIC DNA]</scope>
    <source>
        <strain evidence="3">RMSCC 757 / Silveira</strain>
    </source>
</reference>
<organism evidence="3">
    <name type="scientific">Coccidioides posadasii (strain RMSCC 757 / Silveira)</name>
    <name type="common">Valley fever fungus</name>
    <dbReference type="NCBI Taxonomy" id="443226"/>
    <lineage>
        <taxon>Eukaryota</taxon>
        <taxon>Fungi</taxon>
        <taxon>Dikarya</taxon>
        <taxon>Ascomycota</taxon>
        <taxon>Pezizomycotina</taxon>
        <taxon>Eurotiomycetes</taxon>
        <taxon>Eurotiomycetidae</taxon>
        <taxon>Onygenales</taxon>
        <taxon>Onygenaceae</taxon>
        <taxon>Coccidioides</taxon>
    </lineage>
</organism>
<evidence type="ECO:0000313" key="3">
    <source>
        <dbReference type="Proteomes" id="UP000002497"/>
    </source>
</evidence>
<reference evidence="3" key="1">
    <citation type="journal article" date="2010" name="Genome Res.">
        <title>Population genomic sequencing of Coccidioides fungi reveals recent hybridization and transposon control.</title>
        <authorList>
            <person name="Neafsey D.E."/>
            <person name="Barker B.M."/>
            <person name="Sharpton T.J."/>
            <person name="Stajich J.E."/>
            <person name="Park D.J."/>
            <person name="Whiston E."/>
            <person name="Hung C.-Y."/>
            <person name="McMahan C."/>
            <person name="White J."/>
            <person name="Sykes S."/>
            <person name="Heiman D."/>
            <person name="Young S."/>
            <person name="Zeng Q."/>
            <person name="Abouelleil A."/>
            <person name="Aftuck L."/>
            <person name="Bessette D."/>
            <person name="Brown A."/>
            <person name="FitzGerald M."/>
            <person name="Lui A."/>
            <person name="Macdonald J.P."/>
            <person name="Priest M."/>
            <person name="Orbach M.J."/>
            <person name="Galgiani J.N."/>
            <person name="Kirkland T.N."/>
            <person name="Cole G.T."/>
            <person name="Birren B.W."/>
            <person name="Henn M.R."/>
            <person name="Taylor J.W."/>
            <person name="Rounsley S.D."/>
        </authorList>
    </citation>
    <scope>NUCLEOTIDE SEQUENCE [LARGE SCALE GENOMIC DNA]</scope>
    <source>
        <strain evidence="3">RMSCC 757 / Silveira</strain>
    </source>
</reference>
<proteinExistence type="predicted"/>
<dbReference type="OMA" id="TWIEEWM"/>
<accession>E9D786</accession>
<dbReference type="VEuPathDB" id="FungiDB:CPSG_05382"/>
<keyword evidence="3" id="KW-1185">Reference proteome</keyword>
<protein>
    <submittedName>
        <fullName evidence="2">Uncharacterized protein</fullName>
    </submittedName>
</protein>
<feature type="region of interest" description="Disordered" evidence="1">
    <location>
        <begin position="1"/>
        <end position="23"/>
    </location>
</feature>
<dbReference type="STRING" id="443226.E9D786"/>